<proteinExistence type="predicted"/>
<accession>A0AAE0AXI3</accession>
<protein>
    <submittedName>
        <fullName evidence="2">Uncharacterized protein</fullName>
    </submittedName>
</protein>
<dbReference type="AlphaFoldDB" id="A0AAE0AXI3"/>
<dbReference type="Proteomes" id="UP001281410">
    <property type="component" value="Unassembled WGS sequence"/>
</dbReference>
<evidence type="ECO:0000313" key="2">
    <source>
        <dbReference type="EMBL" id="KAK3225434.1"/>
    </source>
</evidence>
<reference evidence="2" key="1">
    <citation type="journal article" date="2023" name="Plant J.">
        <title>Genome sequences and population genomics provide insights into the demographic history, inbreeding, and mutation load of two 'living fossil' tree species of Dipteronia.</title>
        <authorList>
            <person name="Feng Y."/>
            <person name="Comes H.P."/>
            <person name="Chen J."/>
            <person name="Zhu S."/>
            <person name="Lu R."/>
            <person name="Zhang X."/>
            <person name="Li P."/>
            <person name="Qiu J."/>
            <person name="Olsen K.M."/>
            <person name="Qiu Y."/>
        </authorList>
    </citation>
    <scope>NUCLEOTIDE SEQUENCE</scope>
    <source>
        <strain evidence="2">NBL</strain>
    </source>
</reference>
<organism evidence="2 3">
    <name type="scientific">Dipteronia sinensis</name>
    <dbReference type="NCBI Taxonomy" id="43782"/>
    <lineage>
        <taxon>Eukaryota</taxon>
        <taxon>Viridiplantae</taxon>
        <taxon>Streptophyta</taxon>
        <taxon>Embryophyta</taxon>
        <taxon>Tracheophyta</taxon>
        <taxon>Spermatophyta</taxon>
        <taxon>Magnoliopsida</taxon>
        <taxon>eudicotyledons</taxon>
        <taxon>Gunneridae</taxon>
        <taxon>Pentapetalae</taxon>
        <taxon>rosids</taxon>
        <taxon>malvids</taxon>
        <taxon>Sapindales</taxon>
        <taxon>Sapindaceae</taxon>
        <taxon>Hippocastanoideae</taxon>
        <taxon>Acereae</taxon>
        <taxon>Dipteronia</taxon>
    </lineage>
</organism>
<sequence length="136" mass="15469">MVEQKLLQVLQQLKEDFKTLELMFNQGIDKIHGILRETRKDPEDSPIKATFGSDMESPMLTHPKFEGVEPETDSRPLEEDIKLPDSIKATEPVRIQEATIEAIPLSPKVPDSHLLNQSLTRIHTHHQLPHLIPALT</sequence>
<keyword evidence="3" id="KW-1185">Reference proteome</keyword>
<feature type="compositionally biased region" description="Basic and acidic residues" evidence="1">
    <location>
        <begin position="63"/>
        <end position="85"/>
    </location>
</feature>
<evidence type="ECO:0000256" key="1">
    <source>
        <dbReference type="SAM" id="MobiDB-lite"/>
    </source>
</evidence>
<dbReference type="EMBL" id="JANJYJ010000002">
    <property type="protein sequence ID" value="KAK3225434.1"/>
    <property type="molecule type" value="Genomic_DNA"/>
</dbReference>
<feature type="region of interest" description="Disordered" evidence="1">
    <location>
        <begin position="39"/>
        <end position="85"/>
    </location>
</feature>
<gene>
    <name evidence="2" type="ORF">Dsin_005296</name>
</gene>
<comment type="caution">
    <text evidence="2">The sequence shown here is derived from an EMBL/GenBank/DDBJ whole genome shotgun (WGS) entry which is preliminary data.</text>
</comment>
<evidence type="ECO:0000313" key="3">
    <source>
        <dbReference type="Proteomes" id="UP001281410"/>
    </source>
</evidence>
<name>A0AAE0AXI3_9ROSI</name>